<keyword evidence="3" id="KW-1185">Reference proteome</keyword>
<sequence>MPGSGNRLRFAPMHSRCAPPSPAPPESRRCRLRLLSGAAPLPLRPVCAALHLLPGISSVSSLSSAAVCLSVQRCSSVSPSSRRVVTAPRQRRPGFCAAAKYVLLLLHLVLLPSLSLVGRKRGGDAVSRLRRSCSFRGWISDFREYSGCCCY</sequence>
<comment type="caution">
    <text evidence="2">The sequence shown here is derived from an EMBL/GenBank/DDBJ whole genome shotgun (WGS) entry which is preliminary data.</text>
</comment>
<evidence type="ECO:0000313" key="2">
    <source>
        <dbReference type="EMBL" id="KAG2635222.1"/>
    </source>
</evidence>
<dbReference type="EMBL" id="CM029040">
    <property type="protein sequence ID" value="KAG2635222.1"/>
    <property type="molecule type" value="Genomic_DNA"/>
</dbReference>
<organism evidence="2 3">
    <name type="scientific">Panicum virgatum</name>
    <name type="common">Blackwell switchgrass</name>
    <dbReference type="NCBI Taxonomy" id="38727"/>
    <lineage>
        <taxon>Eukaryota</taxon>
        <taxon>Viridiplantae</taxon>
        <taxon>Streptophyta</taxon>
        <taxon>Embryophyta</taxon>
        <taxon>Tracheophyta</taxon>
        <taxon>Spermatophyta</taxon>
        <taxon>Magnoliopsida</taxon>
        <taxon>Liliopsida</taxon>
        <taxon>Poales</taxon>
        <taxon>Poaceae</taxon>
        <taxon>PACMAD clade</taxon>
        <taxon>Panicoideae</taxon>
        <taxon>Panicodae</taxon>
        <taxon>Paniceae</taxon>
        <taxon>Panicinae</taxon>
        <taxon>Panicum</taxon>
        <taxon>Panicum sect. Hiantes</taxon>
    </lineage>
</organism>
<name>A0A8T0VG21_PANVG</name>
<reference evidence="2" key="1">
    <citation type="submission" date="2020-05" db="EMBL/GenBank/DDBJ databases">
        <title>WGS assembly of Panicum virgatum.</title>
        <authorList>
            <person name="Lovell J.T."/>
            <person name="Jenkins J."/>
            <person name="Shu S."/>
            <person name="Juenger T.E."/>
            <person name="Schmutz J."/>
        </authorList>
    </citation>
    <scope>NUCLEOTIDE SEQUENCE</scope>
    <source>
        <strain evidence="2">AP13</strain>
    </source>
</reference>
<gene>
    <name evidence="2" type="ORF">PVAP13_2NG337103</name>
</gene>
<accession>A0A8T0VG21</accession>
<feature type="region of interest" description="Disordered" evidence="1">
    <location>
        <begin position="1"/>
        <end position="26"/>
    </location>
</feature>
<evidence type="ECO:0000256" key="1">
    <source>
        <dbReference type="SAM" id="MobiDB-lite"/>
    </source>
</evidence>
<evidence type="ECO:0000313" key="3">
    <source>
        <dbReference type="Proteomes" id="UP000823388"/>
    </source>
</evidence>
<dbReference type="AlphaFoldDB" id="A0A8T0VG21"/>
<protein>
    <submittedName>
        <fullName evidence="2">Uncharacterized protein</fullName>
    </submittedName>
</protein>
<dbReference type="Proteomes" id="UP000823388">
    <property type="component" value="Chromosome 2N"/>
</dbReference>
<proteinExistence type="predicted"/>